<name>A0A7C8M5P2_9PLEO</name>
<protein>
    <submittedName>
        <fullName evidence="1">Uncharacterized protein</fullName>
    </submittedName>
</protein>
<evidence type="ECO:0000313" key="2">
    <source>
        <dbReference type="Proteomes" id="UP000481861"/>
    </source>
</evidence>
<organism evidence="1 2">
    <name type="scientific">Massariosphaeria phaeospora</name>
    <dbReference type="NCBI Taxonomy" id="100035"/>
    <lineage>
        <taxon>Eukaryota</taxon>
        <taxon>Fungi</taxon>
        <taxon>Dikarya</taxon>
        <taxon>Ascomycota</taxon>
        <taxon>Pezizomycotina</taxon>
        <taxon>Dothideomycetes</taxon>
        <taxon>Pleosporomycetidae</taxon>
        <taxon>Pleosporales</taxon>
        <taxon>Pleosporales incertae sedis</taxon>
        <taxon>Massariosphaeria</taxon>
    </lineage>
</organism>
<gene>
    <name evidence="1" type="ORF">BDV95DRAFT_598731</name>
</gene>
<comment type="caution">
    <text evidence="1">The sequence shown here is derived from an EMBL/GenBank/DDBJ whole genome shotgun (WGS) entry which is preliminary data.</text>
</comment>
<dbReference type="OrthoDB" id="5351220at2759"/>
<reference evidence="1 2" key="1">
    <citation type="submission" date="2020-01" db="EMBL/GenBank/DDBJ databases">
        <authorList>
            <consortium name="DOE Joint Genome Institute"/>
            <person name="Haridas S."/>
            <person name="Albert R."/>
            <person name="Binder M."/>
            <person name="Bloem J."/>
            <person name="Labutti K."/>
            <person name="Salamov A."/>
            <person name="Andreopoulos B."/>
            <person name="Baker S.E."/>
            <person name="Barry K."/>
            <person name="Bills G."/>
            <person name="Bluhm B.H."/>
            <person name="Cannon C."/>
            <person name="Castanera R."/>
            <person name="Culley D.E."/>
            <person name="Daum C."/>
            <person name="Ezra D."/>
            <person name="Gonzalez J.B."/>
            <person name="Henrissat B."/>
            <person name="Kuo A."/>
            <person name="Liang C."/>
            <person name="Lipzen A."/>
            <person name="Lutzoni F."/>
            <person name="Magnuson J."/>
            <person name="Mondo S."/>
            <person name="Nolan M."/>
            <person name="Ohm R."/>
            <person name="Pangilinan J."/>
            <person name="Park H.-J.H."/>
            <person name="Ramirez L."/>
            <person name="Alfaro M."/>
            <person name="Sun H."/>
            <person name="Tritt A."/>
            <person name="Yoshinaga Y."/>
            <person name="Zwiers L.-H.L."/>
            <person name="Turgeon B.G."/>
            <person name="Goodwin S.B."/>
            <person name="Spatafora J.W."/>
            <person name="Crous P.W."/>
            <person name="Grigoriev I.V."/>
        </authorList>
    </citation>
    <scope>NUCLEOTIDE SEQUENCE [LARGE SCALE GENOMIC DNA]</scope>
    <source>
        <strain evidence="1 2">CBS 611.86</strain>
    </source>
</reference>
<dbReference type="EMBL" id="JAADJZ010000027">
    <property type="protein sequence ID" value="KAF2866463.1"/>
    <property type="molecule type" value="Genomic_DNA"/>
</dbReference>
<evidence type="ECO:0000313" key="1">
    <source>
        <dbReference type="EMBL" id="KAF2866463.1"/>
    </source>
</evidence>
<proteinExistence type="predicted"/>
<sequence length="645" mass="72228">MASKRGFMSRSDEQFGDEADYGTVHRAVYTWPKESTLALPFAFSQRDAHDVITSMSAGGNVNYHLDRIRQIAVAYELAPAQVQFAYRSTGRHNSTDELYLSVLAGRRRSPEANAKTDWENALLDFRRHLKEFDVHINIEIVDSRAARGPLTFALPDKPDHTMAWEKTYIELLEILREAGGHWITMDLFLRSLDSRESARPTVCITTPDANTRLWREDLSQTLWRAAARKKFDFEFIFSNKLDCMNDSQISMGDMSGLTTLVEMGASCGVKGEKGSGSVGGLIKLSYEGKDLGDFMITNHHVLSTAAIEEACTGQHALPPQHDITRKKTHVIVSPSDTDMDIMRKFIQGHLDDLDRHLRHPSDGRPSRVDMAEMDPSKAVFLQTSLALEQLFIQRKRELEEWLPHSKRILGTLFATSGRRTMPATAKELEIYRRASDEVNPHEDFPYEADIQAPDWIMDWSLTKVQSPRILDNEVPGGLPDMKPGPDRPFLIVPGSDATVHRTFDQITTKRFAKKGRSTGWTNGVMNQVVTVVNGTILSTYGKALVRCWSVVGLDPEGQQYIHANKDLNLRTICEPGDLGSVLFWNNDAAPWVGLMFAAQSTMSVGYFTPLAHIFRDIQAVTGCTITSPTNWEGQLSGSPVQGSRA</sequence>
<dbReference type="AlphaFoldDB" id="A0A7C8M5P2"/>
<dbReference type="Proteomes" id="UP000481861">
    <property type="component" value="Unassembled WGS sequence"/>
</dbReference>
<accession>A0A7C8M5P2</accession>
<keyword evidence="2" id="KW-1185">Reference proteome</keyword>